<evidence type="ECO:0000256" key="3">
    <source>
        <dbReference type="ARBA" id="ARBA00022964"/>
    </source>
</evidence>
<name>I1I729_BRADI</name>
<accession>I1I729</accession>
<dbReference type="InterPro" id="IPR044861">
    <property type="entry name" value="IPNS-like_FE2OG_OXY"/>
</dbReference>
<evidence type="ECO:0000313" key="10">
    <source>
        <dbReference type="EnsemblPlants" id="KQJ98283"/>
    </source>
</evidence>
<evidence type="ECO:0000256" key="1">
    <source>
        <dbReference type="ARBA" id="ARBA00008056"/>
    </source>
</evidence>
<dbReference type="GeneID" id="100843485"/>
<comment type="similarity">
    <text evidence="1 7">Belongs to the iron/ascorbate-dependent oxidoreductase family.</text>
</comment>
<evidence type="ECO:0000313" key="9">
    <source>
        <dbReference type="EMBL" id="KQJ98283.1"/>
    </source>
</evidence>
<evidence type="ECO:0000256" key="2">
    <source>
        <dbReference type="ARBA" id="ARBA00022723"/>
    </source>
</evidence>
<dbReference type="Proteomes" id="UP000008810">
    <property type="component" value="Chromosome 3"/>
</dbReference>
<evidence type="ECO:0000313" key="11">
    <source>
        <dbReference type="Proteomes" id="UP000008810"/>
    </source>
</evidence>
<keyword evidence="7" id="KW-0408">Iron</keyword>
<protein>
    <recommendedName>
        <fullName evidence="5">2-oxoglutarate-dependent dioxygenase DAO</fullName>
    </recommendedName>
    <alternativeName>
        <fullName evidence="6">Protein DIOXYGENASE FOR AUXIN OXIDATION</fullName>
    </alternativeName>
</protein>
<keyword evidence="2 7" id="KW-0479">Metal-binding</keyword>
<feature type="domain" description="Fe2OG dioxygenase" evidence="8">
    <location>
        <begin position="169"/>
        <end position="269"/>
    </location>
</feature>
<evidence type="ECO:0000256" key="7">
    <source>
        <dbReference type="RuleBase" id="RU003682"/>
    </source>
</evidence>
<dbReference type="EnsemblPlants" id="KQJ98283">
    <property type="protein sequence ID" value="KQJ98283"/>
    <property type="gene ID" value="BRADI_3g35940v3"/>
</dbReference>
<dbReference type="InterPro" id="IPR050231">
    <property type="entry name" value="Iron_ascorbate_oxido_reductase"/>
</dbReference>
<reference evidence="9 10" key="1">
    <citation type="journal article" date="2010" name="Nature">
        <title>Genome sequencing and analysis of the model grass Brachypodium distachyon.</title>
        <authorList>
            <consortium name="International Brachypodium Initiative"/>
        </authorList>
    </citation>
    <scope>NUCLEOTIDE SEQUENCE [LARGE SCALE GENOMIC DNA]</scope>
    <source>
        <strain evidence="9">Bd21</strain>
        <strain evidence="10">cv. Bd21</strain>
    </source>
</reference>
<proteinExistence type="inferred from homology"/>
<dbReference type="PROSITE" id="PS51471">
    <property type="entry name" value="FE2OG_OXY"/>
    <property type="match status" value="1"/>
</dbReference>
<dbReference type="SUPFAM" id="SSF51197">
    <property type="entry name" value="Clavaminate synthase-like"/>
    <property type="match status" value="1"/>
</dbReference>
<reference evidence="10" key="3">
    <citation type="submission" date="2018-08" db="UniProtKB">
        <authorList>
            <consortium name="EnsemblPlants"/>
        </authorList>
    </citation>
    <scope>IDENTIFICATION</scope>
    <source>
        <strain evidence="10">cv. Bd21</strain>
    </source>
</reference>
<dbReference type="Pfam" id="PF03171">
    <property type="entry name" value="2OG-FeII_Oxy"/>
    <property type="match status" value="1"/>
</dbReference>
<comment type="function">
    <text evidence="4">2-oxoglutarate-dependent dioxygenase essential for auxin catabolism and maintenance of auxin homeostasis in reproductive organs. Catalyzes the irreversible oxidation of indole-3-acetic acid (IAA) to the biologically inactive 2-oxoindole-3-acetic acid (OxIAA).</text>
</comment>
<dbReference type="GO" id="GO:0046872">
    <property type="term" value="F:metal ion binding"/>
    <property type="evidence" value="ECO:0007669"/>
    <property type="project" value="UniProtKB-KW"/>
</dbReference>
<evidence type="ECO:0000259" key="8">
    <source>
        <dbReference type="PROSITE" id="PS51471"/>
    </source>
</evidence>
<dbReference type="EMBL" id="CM000882">
    <property type="protein sequence ID" value="KQJ98283.1"/>
    <property type="molecule type" value="Genomic_DNA"/>
</dbReference>
<keyword evidence="3" id="KW-0223">Dioxygenase</keyword>
<dbReference type="KEGG" id="bdi:100843485"/>
<evidence type="ECO:0000256" key="6">
    <source>
        <dbReference type="ARBA" id="ARBA00076740"/>
    </source>
</evidence>
<dbReference type="InterPro" id="IPR027443">
    <property type="entry name" value="IPNS-like_sf"/>
</dbReference>
<dbReference type="OrthoDB" id="288590at2759"/>
<dbReference type="HOGENOM" id="CLU_010119_3_1_1"/>
<dbReference type="STRING" id="15368.I1I729"/>
<evidence type="ECO:0000256" key="5">
    <source>
        <dbReference type="ARBA" id="ARBA00074102"/>
    </source>
</evidence>
<dbReference type="Gene3D" id="2.60.120.330">
    <property type="entry name" value="B-lactam Antibiotic, Isopenicillin N Synthase, Chain"/>
    <property type="match status" value="1"/>
</dbReference>
<dbReference type="AlphaFoldDB" id="I1I729"/>
<dbReference type="eggNOG" id="KOG0143">
    <property type="taxonomic scope" value="Eukaryota"/>
</dbReference>
<keyword evidence="7" id="KW-0560">Oxidoreductase</keyword>
<reference evidence="9" key="2">
    <citation type="submission" date="2017-06" db="EMBL/GenBank/DDBJ databases">
        <title>WGS assembly of Brachypodium distachyon.</title>
        <authorList>
            <consortium name="The International Brachypodium Initiative"/>
            <person name="Lucas S."/>
            <person name="Harmon-Smith M."/>
            <person name="Lail K."/>
            <person name="Tice H."/>
            <person name="Grimwood J."/>
            <person name="Bruce D."/>
            <person name="Barry K."/>
            <person name="Shu S."/>
            <person name="Lindquist E."/>
            <person name="Wang M."/>
            <person name="Pitluck S."/>
            <person name="Vogel J.P."/>
            <person name="Garvin D.F."/>
            <person name="Mockler T.C."/>
            <person name="Schmutz J."/>
            <person name="Rokhsar D."/>
            <person name="Bevan M.W."/>
        </authorList>
    </citation>
    <scope>NUCLEOTIDE SEQUENCE</scope>
    <source>
        <strain evidence="9">Bd21</strain>
    </source>
</reference>
<dbReference type="FunFam" id="2.60.120.330:FF:000017">
    <property type="entry name" value="2-oxoglutarate-dependent dioxygenase DAO"/>
    <property type="match status" value="1"/>
</dbReference>
<dbReference type="GO" id="GO:0051213">
    <property type="term" value="F:dioxygenase activity"/>
    <property type="evidence" value="ECO:0007669"/>
    <property type="project" value="UniProtKB-KW"/>
</dbReference>
<dbReference type="Gramene" id="KQJ98283">
    <property type="protein sequence ID" value="KQJ98283"/>
    <property type="gene ID" value="BRADI_3g35940v3"/>
</dbReference>
<dbReference type="PANTHER" id="PTHR47990">
    <property type="entry name" value="2-OXOGLUTARATE (2OG) AND FE(II)-DEPENDENT OXYGENASE SUPERFAMILY PROTEIN-RELATED"/>
    <property type="match status" value="1"/>
</dbReference>
<sequence length="324" mass="35651">MGSSDVSEQQQLMEITKVDLRGLEPGGPGWGEARDAVTASMVAHGFVVVRHDALGPELRQALFGRAMPEIFTLPLEAKQRNASTLGPFRGYIHNIPGMNWESLRLSDVADAAQVRAFADLLWPEGNPAFCDTIASAAEGMLELKRTVERMILQGLGVREEHIGAHLDSLAHGVRLSRYGVPPDTESSMSMQPHRDDSMMTTIVQHEVEGLEVQAKDGGWLAVPPEPDTFAFVAGEMFTVVTNGRVPACLHRVRTPSNRERLSVLFGSRKKEGAMMGAMDELVDADHPLAYNPCRPEEYILFRHSEEGRKHSDPLKVFCGVDKSV</sequence>
<dbReference type="RefSeq" id="XP_003574488.1">
    <property type="nucleotide sequence ID" value="XM_003574440.4"/>
</dbReference>
<dbReference type="OMA" id="RPGMDWE"/>
<gene>
    <name evidence="10" type="primary">LOC100843485</name>
    <name evidence="9" type="ORF">BRADI_3g35940v3</name>
</gene>
<keyword evidence="11" id="KW-1185">Reference proteome</keyword>
<evidence type="ECO:0000256" key="4">
    <source>
        <dbReference type="ARBA" id="ARBA00054658"/>
    </source>
</evidence>
<organism evidence="9">
    <name type="scientific">Brachypodium distachyon</name>
    <name type="common">Purple false brome</name>
    <name type="synonym">Trachynia distachya</name>
    <dbReference type="NCBI Taxonomy" id="15368"/>
    <lineage>
        <taxon>Eukaryota</taxon>
        <taxon>Viridiplantae</taxon>
        <taxon>Streptophyta</taxon>
        <taxon>Embryophyta</taxon>
        <taxon>Tracheophyta</taxon>
        <taxon>Spermatophyta</taxon>
        <taxon>Magnoliopsida</taxon>
        <taxon>Liliopsida</taxon>
        <taxon>Poales</taxon>
        <taxon>Poaceae</taxon>
        <taxon>BOP clade</taxon>
        <taxon>Pooideae</taxon>
        <taxon>Stipodae</taxon>
        <taxon>Brachypodieae</taxon>
        <taxon>Brachypodium</taxon>
    </lineage>
</organism>
<dbReference type="InterPro" id="IPR005123">
    <property type="entry name" value="Oxoglu/Fe-dep_dioxygenase_dom"/>
</dbReference>